<dbReference type="Proteomes" id="UP001339911">
    <property type="component" value="Unassembled WGS sequence"/>
</dbReference>
<dbReference type="Pfam" id="PF13560">
    <property type="entry name" value="HTH_31"/>
    <property type="match status" value="1"/>
</dbReference>
<dbReference type="EMBL" id="JAZGQL010000016">
    <property type="protein sequence ID" value="MEE6309419.1"/>
    <property type="molecule type" value="Genomic_DNA"/>
</dbReference>
<organism evidence="3 4">
    <name type="scientific">Plantactinospora veratri</name>
    <dbReference type="NCBI Taxonomy" id="1436122"/>
    <lineage>
        <taxon>Bacteria</taxon>
        <taxon>Bacillati</taxon>
        <taxon>Actinomycetota</taxon>
        <taxon>Actinomycetes</taxon>
        <taxon>Micromonosporales</taxon>
        <taxon>Micromonosporaceae</taxon>
        <taxon>Plantactinospora</taxon>
    </lineage>
</organism>
<evidence type="ECO:0000313" key="4">
    <source>
        <dbReference type="Proteomes" id="UP001339911"/>
    </source>
</evidence>
<evidence type="ECO:0000313" key="3">
    <source>
        <dbReference type="EMBL" id="MEE6309419.1"/>
    </source>
</evidence>
<feature type="domain" description="HTH cro/C1-type" evidence="2">
    <location>
        <begin position="19"/>
        <end position="73"/>
    </location>
</feature>
<accession>A0ABU7SI67</accession>
<dbReference type="Pfam" id="PF19054">
    <property type="entry name" value="DUF5753"/>
    <property type="match status" value="1"/>
</dbReference>
<name>A0ABU7SI67_9ACTN</name>
<proteinExistence type="predicted"/>
<gene>
    <name evidence="3" type="ORF">V1634_21530</name>
</gene>
<feature type="region of interest" description="Disordered" evidence="1">
    <location>
        <begin position="290"/>
        <end position="324"/>
    </location>
</feature>
<protein>
    <submittedName>
        <fullName evidence="3">Helix-turn-helix transcriptional regulator</fullName>
    </submittedName>
</protein>
<evidence type="ECO:0000259" key="2">
    <source>
        <dbReference type="PROSITE" id="PS50943"/>
    </source>
</evidence>
<sequence>MPPAQPSPILRRRRLGTELRKLRESAKLTGDQVIEAVGWASASKLSRLENGRSRPDLRDVLDLLDLYKVTGTLRDELTAITNEAGDIRGWLRSYATMTPRQRGYAELEAGCAEIREYSPVIVPGLLQSKGYVNLRILSSRQLVDDPDTDDTEDAETEVAARMARQSLLTREVEPPRYHAVIEEAALGGRAGPREVLRGQLIQLRKLAGLPNVTLQVLPTEHTIADWYLPHTGFSLYRFAEPQDPETLAIEGLATNLMVTEPKEIATYSMVFEWLQDAALSPEETITWLAETAAQRSSAPRKPASRDPGMPPTQRSRRSGRLTEQ</sequence>
<dbReference type="InterPro" id="IPR043917">
    <property type="entry name" value="DUF5753"/>
</dbReference>
<dbReference type="SUPFAM" id="SSF47413">
    <property type="entry name" value="lambda repressor-like DNA-binding domains"/>
    <property type="match status" value="1"/>
</dbReference>
<keyword evidence="4" id="KW-1185">Reference proteome</keyword>
<dbReference type="SMART" id="SM00530">
    <property type="entry name" value="HTH_XRE"/>
    <property type="match status" value="1"/>
</dbReference>
<dbReference type="RefSeq" id="WP_331209692.1">
    <property type="nucleotide sequence ID" value="NZ_JAZGQL010000016.1"/>
</dbReference>
<dbReference type="Gene3D" id="1.10.260.40">
    <property type="entry name" value="lambda repressor-like DNA-binding domains"/>
    <property type="match status" value="1"/>
</dbReference>
<comment type="caution">
    <text evidence="3">The sequence shown here is derived from an EMBL/GenBank/DDBJ whole genome shotgun (WGS) entry which is preliminary data.</text>
</comment>
<reference evidence="3 4" key="1">
    <citation type="submission" date="2024-01" db="EMBL/GenBank/DDBJ databases">
        <title>Genome insights into Plantactinospora veratri sp. nov.</title>
        <authorList>
            <person name="Wang L."/>
        </authorList>
    </citation>
    <scope>NUCLEOTIDE SEQUENCE [LARGE SCALE GENOMIC DNA]</scope>
    <source>
        <strain evidence="3 4">NEAU-FHS4</strain>
    </source>
</reference>
<dbReference type="InterPro" id="IPR001387">
    <property type="entry name" value="Cro/C1-type_HTH"/>
</dbReference>
<evidence type="ECO:0000256" key="1">
    <source>
        <dbReference type="SAM" id="MobiDB-lite"/>
    </source>
</evidence>
<dbReference type="PROSITE" id="PS50943">
    <property type="entry name" value="HTH_CROC1"/>
    <property type="match status" value="1"/>
</dbReference>
<feature type="compositionally biased region" description="Basic residues" evidence="1">
    <location>
        <begin position="314"/>
        <end position="324"/>
    </location>
</feature>
<dbReference type="InterPro" id="IPR010982">
    <property type="entry name" value="Lambda_DNA-bd_dom_sf"/>
</dbReference>
<dbReference type="CDD" id="cd00093">
    <property type="entry name" value="HTH_XRE"/>
    <property type="match status" value="1"/>
</dbReference>